<keyword evidence="9 11" id="KW-0238">DNA-binding</keyword>
<evidence type="ECO:0000256" key="11">
    <source>
        <dbReference type="HAMAP-Rule" id="MF_00983"/>
    </source>
</evidence>
<comment type="caution">
    <text evidence="14">The sequence shown here is derived from an EMBL/GenBank/DDBJ whole genome shotgun (WGS) entry which is preliminary data.</text>
</comment>
<evidence type="ECO:0000259" key="12">
    <source>
        <dbReference type="PROSITE" id="PS51192"/>
    </source>
</evidence>
<feature type="domain" description="Helicase ATP-binding" evidence="12">
    <location>
        <begin position="212"/>
        <end position="378"/>
    </location>
</feature>
<evidence type="ECO:0000256" key="8">
    <source>
        <dbReference type="ARBA" id="ARBA00022840"/>
    </source>
</evidence>
<evidence type="ECO:0000256" key="3">
    <source>
        <dbReference type="ARBA" id="ARBA00022723"/>
    </source>
</evidence>
<dbReference type="Gene3D" id="3.40.1440.60">
    <property type="entry name" value="PriA, 3(prime) DNA-binding domain"/>
    <property type="match status" value="1"/>
</dbReference>
<accession>A0ABV7FUL6</accession>
<dbReference type="NCBIfam" id="TIGR00595">
    <property type="entry name" value="priA"/>
    <property type="match status" value="1"/>
</dbReference>
<feature type="domain" description="Helicase C-terminal" evidence="13">
    <location>
        <begin position="472"/>
        <end position="626"/>
    </location>
</feature>
<proteinExistence type="inferred from homology"/>
<dbReference type="SUPFAM" id="SSF52540">
    <property type="entry name" value="P-loop containing nucleoside triphosphate hydrolases"/>
    <property type="match status" value="2"/>
</dbReference>
<dbReference type="InterPro" id="IPR027417">
    <property type="entry name" value="P-loop_NTPase"/>
</dbReference>
<feature type="binding site" evidence="11">
    <location>
        <position position="437"/>
    </location>
    <ligand>
        <name>Zn(2+)</name>
        <dbReference type="ChEBI" id="CHEBI:29105"/>
        <label>1</label>
    </ligand>
</feature>
<dbReference type="Pfam" id="PF00270">
    <property type="entry name" value="DEAD"/>
    <property type="match status" value="1"/>
</dbReference>
<feature type="binding site" evidence="11">
    <location>
        <position position="477"/>
    </location>
    <ligand>
        <name>Zn(2+)</name>
        <dbReference type="ChEBI" id="CHEBI:29105"/>
        <label>1</label>
    </ligand>
</feature>
<feature type="binding site" evidence="11">
    <location>
        <position position="464"/>
    </location>
    <ligand>
        <name>Zn(2+)</name>
        <dbReference type="ChEBI" id="CHEBI:29105"/>
        <label>2</label>
    </ligand>
</feature>
<sequence>MKVVQVAIPIPLRKQFNYQVPEELPNILSLKVGMRVLVPFSNKKLVGIVCDLDASTDVDETKLKSIEAILDEFPVLSSHLLVLGVWLADYYLHPLGETLFSMLPAKLRKHEKLTELNQTYLKIAENVERKDALLSLRRAKKQLALFRALFDHSLSLSEAKSEYSTQTVKALEEKKLIEYEERIAPKNEWQHALSIERAFDANVEQAIAISTINKCSTYATFLLEGVTGSGKTEVYLQVIEAVLKKRQQVLILVPEIGLTPQTADRFQRRFGEIVAMMHSGLSDSQRLCVWHQARRGDVGIVIGTRSSVFLPFENLGMIIVDEEHDDSFKQQDGLRYHARDLAVFRAVKLNIPLILGSATPSLESLHNANTQKYHHLTLSNRAGNASLPSQHLLNITGQQLQCGIAQGILDKMAIQLAEGNQVLIFVNRRGFAPSLICHQCGHVETCVGCESPFTMHKIAGNLQCHRCGNQRYIPHKCSQCGNTDLSTEGQGTEQVEGFLSAYFSNYSCVRIDSDSTRSKARLNEILESINNNKHQILIGTQILSKGHHFPNVTLGLVLNLDALLFSEDFRAAEKMGQLITQLSGRAGRANKQGEVWLQTHQPQHPLVQDLVNNGFMSFSRSLLEERRAANLPPFSFQALLRAESQHLDRVLEFLNYAKSMLAQFINAKVIGPLPCVMEKKQGRLRYQLVIQSDHRGYLLSIMQQALIELDNHKLSSRIRWLVDMQPQDFS</sequence>
<dbReference type="RefSeq" id="WP_376920304.1">
    <property type="nucleotide sequence ID" value="NZ_JBHRSW010000017.1"/>
</dbReference>
<evidence type="ECO:0000256" key="5">
    <source>
        <dbReference type="ARBA" id="ARBA00022801"/>
    </source>
</evidence>
<dbReference type="InterPro" id="IPR001650">
    <property type="entry name" value="Helicase_C-like"/>
</dbReference>
<protein>
    <recommendedName>
        <fullName evidence="11">Replication restart protein PriA</fullName>
    </recommendedName>
    <alternativeName>
        <fullName evidence="11">ATP-dependent DNA helicase PriA</fullName>
        <ecNumber evidence="11">5.6.2.4</ecNumber>
    </alternativeName>
    <alternativeName>
        <fullName evidence="11">DNA 3'-5' helicase PriA</fullName>
    </alternativeName>
</protein>
<dbReference type="Pfam" id="PF17764">
    <property type="entry name" value="PriA_3primeBD"/>
    <property type="match status" value="1"/>
</dbReference>
<comment type="subunit">
    <text evidence="11">Component of the replication restart primosome.</text>
</comment>
<comment type="catalytic activity">
    <reaction evidence="11">
        <text>ATP + H2O = ADP + phosphate + H(+)</text>
        <dbReference type="Rhea" id="RHEA:13065"/>
        <dbReference type="ChEBI" id="CHEBI:15377"/>
        <dbReference type="ChEBI" id="CHEBI:15378"/>
        <dbReference type="ChEBI" id="CHEBI:30616"/>
        <dbReference type="ChEBI" id="CHEBI:43474"/>
        <dbReference type="ChEBI" id="CHEBI:456216"/>
        <dbReference type="EC" id="5.6.2.4"/>
    </reaction>
</comment>
<evidence type="ECO:0000256" key="6">
    <source>
        <dbReference type="ARBA" id="ARBA00022806"/>
    </source>
</evidence>
<keyword evidence="3 11" id="KW-0479">Metal-binding</keyword>
<feature type="binding site" evidence="11">
    <location>
        <position position="449"/>
    </location>
    <ligand>
        <name>Zn(2+)</name>
        <dbReference type="ChEBI" id="CHEBI:29105"/>
        <label>2</label>
    </ligand>
</feature>
<dbReference type="PROSITE" id="PS51194">
    <property type="entry name" value="HELICASE_CTER"/>
    <property type="match status" value="1"/>
</dbReference>
<feature type="binding site" evidence="11">
    <location>
        <position position="446"/>
    </location>
    <ligand>
        <name>Zn(2+)</name>
        <dbReference type="ChEBI" id="CHEBI:29105"/>
        <label>2</label>
    </ligand>
</feature>
<dbReference type="NCBIfam" id="NF004067">
    <property type="entry name" value="PRK05580.1-4"/>
    <property type="match status" value="1"/>
</dbReference>
<keyword evidence="2 11" id="KW-0235">DNA replication</keyword>
<keyword evidence="7 11" id="KW-0862">Zinc</keyword>
<dbReference type="Pfam" id="PF18074">
    <property type="entry name" value="PriA_C"/>
    <property type="match status" value="1"/>
</dbReference>
<evidence type="ECO:0000313" key="15">
    <source>
        <dbReference type="Proteomes" id="UP001595478"/>
    </source>
</evidence>
<evidence type="ECO:0000256" key="2">
    <source>
        <dbReference type="ARBA" id="ARBA00022705"/>
    </source>
</evidence>
<dbReference type="SMART" id="SM00487">
    <property type="entry name" value="DEXDc"/>
    <property type="match status" value="1"/>
</dbReference>
<dbReference type="InterPro" id="IPR041222">
    <property type="entry name" value="PriA_3primeBD"/>
</dbReference>
<dbReference type="PROSITE" id="PS51192">
    <property type="entry name" value="HELICASE_ATP_BIND_1"/>
    <property type="match status" value="1"/>
</dbReference>
<keyword evidence="10 11" id="KW-0413">Isomerase</keyword>
<keyword evidence="15" id="KW-1185">Reference proteome</keyword>
<dbReference type="HAMAP" id="MF_00983">
    <property type="entry name" value="PriA"/>
    <property type="match status" value="1"/>
</dbReference>
<evidence type="ECO:0000256" key="10">
    <source>
        <dbReference type="ARBA" id="ARBA00023235"/>
    </source>
</evidence>
<feature type="binding site" evidence="11">
    <location>
        <position position="467"/>
    </location>
    <ligand>
        <name>Zn(2+)</name>
        <dbReference type="ChEBI" id="CHEBI:29105"/>
        <label>2</label>
    </ligand>
</feature>
<dbReference type="InterPro" id="IPR005259">
    <property type="entry name" value="PriA"/>
</dbReference>
<keyword evidence="5 11" id="KW-0378">Hydrolase</keyword>
<keyword evidence="6 11" id="KW-0347">Helicase</keyword>
<feature type="binding site" evidence="11">
    <location>
        <position position="440"/>
    </location>
    <ligand>
        <name>Zn(2+)</name>
        <dbReference type="ChEBI" id="CHEBI:29105"/>
        <label>1</label>
    </ligand>
</feature>
<dbReference type="InterPro" id="IPR014001">
    <property type="entry name" value="Helicase_ATP-bd"/>
</dbReference>
<dbReference type="EMBL" id="JBHRSW010000017">
    <property type="protein sequence ID" value="MFC3122171.1"/>
    <property type="molecule type" value="Genomic_DNA"/>
</dbReference>
<feature type="binding site" evidence="11">
    <location>
        <position position="480"/>
    </location>
    <ligand>
        <name>Zn(2+)</name>
        <dbReference type="ChEBI" id="CHEBI:29105"/>
        <label>1</label>
    </ligand>
</feature>
<evidence type="ECO:0000256" key="9">
    <source>
        <dbReference type="ARBA" id="ARBA00023125"/>
    </source>
</evidence>
<gene>
    <name evidence="11 14" type="primary">priA</name>
    <name evidence="14" type="ORF">ACFOHL_11120</name>
</gene>
<dbReference type="InterPro" id="IPR011545">
    <property type="entry name" value="DEAD/DEAH_box_helicase_dom"/>
</dbReference>
<evidence type="ECO:0000313" key="14">
    <source>
        <dbReference type="EMBL" id="MFC3122171.1"/>
    </source>
</evidence>
<evidence type="ECO:0000259" key="13">
    <source>
        <dbReference type="PROSITE" id="PS51194"/>
    </source>
</evidence>
<keyword evidence="8 11" id="KW-0067">ATP-binding</keyword>
<dbReference type="Gene3D" id="3.40.50.300">
    <property type="entry name" value="P-loop containing nucleotide triphosphate hydrolases"/>
    <property type="match status" value="2"/>
</dbReference>
<dbReference type="InterPro" id="IPR041236">
    <property type="entry name" value="PriA_C"/>
</dbReference>
<dbReference type="EC" id="5.6.2.4" evidence="11"/>
<dbReference type="GO" id="GO:0016787">
    <property type="term" value="F:hydrolase activity"/>
    <property type="evidence" value="ECO:0007669"/>
    <property type="project" value="UniProtKB-KW"/>
</dbReference>
<dbReference type="CDD" id="cd17929">
    <property type="entry name" value="DEXHc_priA"/>
    <property type="match status" value="1"/>
</dbReference>
<dbReference type="PANTHER" id="PTHR30580">
    <property type="entry name" value="PRIMOSOMAL PROTEIN N"/>
    <property type="match status" value="1"/>
</dbReference>
<dbReference type="Pfam" id="PF00271">
    <property type="entry name" value="Helicase_C"/>
    <property type="match status" value="1"/>
</dbReference>
<comment type="cofactor">
    <cofactor evidence="11">
        <name>Zn(2+)</name>
        <dbReference type="ChEBI" id="CHEBI:29105"/>
    </cofactor>
    <text evidence="11">Binds 2 zinc ions per subunit.</text>
</comment>
<name>A0ABV7FUL6_9ALTE</name>
<comment type="function">
    <text evidence="11">Initiates the restart of stalled replication forks, which reloads the replicative helicase on sites other than the origin of replication. Recognizes and binds to abandoned replication forks and remodels them to uncover a helicase loading site. Promotes assembly of the primosome at these replication forks.</text>
</comment>
<evidence type="ECO:0000256" key="4">
    <source>
        <dbReference type="ARBA" id="ARBA00022741"/>
    </source>
</evidence>
<evidence type="ECO:0000256" key="1">
    <source>
        <dbReference type="ARBA" id="ARBA00022515"/>
    </source>
</evidence>
<keyword evidence="1 11" id="KW-0639">Primosome</keyword>
<keyword evidence="4 11" id="KW-0547">Nucleotide-binding</keyword>
<dbReference type="SMART" id="SM00490">
    <property type="entry name" value="HELICc"/>
    <property type="match status" value="1"/>
</dbReference>
<dbReference type="PANTHER" id="PTHR30580:SF0">
    <property type="entry name" value="PRIMOSOMAL PROTEIN N"/>
    <property type="match status" value="1"/>
</dbReference>
<reference evidence="15" key="1">
    <citation type="journal article" date="2019" name="Int. J. Syst. Evol. Microbiol.">
        <title>The Global Catalogue of Microorganisms (GCM) 10K type strain sequencing project: providing services to taxonomists for standard genome sequencing and annotation.</title>
        <authorList>
            <consortium name="The Broad Institute Genomics Platform"/>
            <consortium name="The Broad Institute Genome Sequencing Center for Infectious Disease"/>
            <person name="Wu L."/>
            <person name="Ma J."/>
        </authorList>
    </citation>
    <scope>NUCLEOTIDE SEQUENCE [LARGE SCALE GENOMIC DNA]</scope>
    <source>
        <strain evidence="15">KCTC 52473</strain>
    </source>
</reference>
<dbReference type="Proteomes" id="UP001595478">
    <property type="component" value="Unassembled WGS sequence"/>
</dbReference>
<comment type="similarity">
    <text evidence="11">Belongs to the helicase family. PriA subfamily.</text>
</comment>
<organism evidence="14 15">
    <name type="scientific">Agaribacter flavus</name>
    <dbReference type="NCBI Taxonomy" id="1902781"/>
    <lineage>
        <taxon>Bacteria</taxon>
        <taxon>Pseudomonadati</taxon>
        <taxon>Pseudomonadota</taxon>
        <taxon>Gammaproteobacteria</taxon>
        <taxon>Alteromonadales</taxon>
        <taxon>Alteromonadaceae</taxon>
        <taxon>Agaribacter</taxon>
    </lineage>
</organism>
<evidence type="ECO:0000256" key="7">
    <source>
        <dbReference type="ARBA" id="ARBA00022833"/>
    </source>
</evidence>
<dbReference type="NCBIfam" id="NF004065">
    <property type="entry name" value="PRK05580.1-1"/>
    <property type="match status" value="1"/>
</dbReference>
<dbReference type="InterPro" id="IPR042115">
    <property type="entry name" value="PriA_3primeBD_sf"/>
</dbReference>
<comment type="catalytic activity">
    <reaction evidence="11">
        <text>Couples ATP hydrolysis with the unwinding of duplex DNA by translocating in the 3'-5' direction.</text>
        <dbReference type="EC" id="5.6.2.4"/>
    </reaction>
</comment>